<dbReference type="RefSeq" id="WP_055409010.1">
    <property type="nucleotide sequence ID" value="NZ_CP013011.1"/>
</dbReference>
<evidence type="ECO:0000313" key="3">
    <source>
        <dbReference type="Proteomes" id="UP000058613"/>
    </source>
</evidence>
<protein>
    <submittedName>
        <fullName evidence="1">Uncharacterized protein</fullName>
    </submittedName>
</protein>
<evidence type="ECO:0000313" key="4">
    <source>
        <dbReference type="Proteomes" id="UP000196694"/>
    </source>
</evidence>
<dbReference type="Proteomes" id="UP000196694">
    <property type="component" value="Unassembled WGS sequence"/>
</dbReference>
<evidence type="ECO:0000313" key="1">
    <source>
        <dbReference type="EMBL" id="ALL01201.1"/>
    </source>
</evidence>
<dbReference type="KEGG" id="pdl:Pyrde_1153"/>
<name>A0A0N7JD49_9CREN</name>
<reference evidence="2 4" key="2">
    <citation type="submission" date="2017-05" db="EMBL/GenBank/DDBJ databases">
        <title>The draft genome of the hyperthermophilic archaeon 'Pyrodictium delaneyi strain Hulk', an iron and nitrate reducer, reveals the capacity for sulfate reduction.</title>
        <authorList>
            <person name="Demey L.M."/>
            <person name="Miller C."/>
            <person name="Manzella M."/>
            <person name="Reguera G."/>
            <person name="Kashefi K."/>
        </authorList>
    </citation>
    <scope>NUCLEOTIDE SEQUENCE [LARGE SCALE GENOMIC DNA]</scope>
    <source>
        <strain evidence="2 4">Hulk</strain>
    </source>
</reference>
<dbReference type="GeneID" id="26099489"/>
<evidence type="ECO:0000313" key="2">
    <source>
        <dbReference type="EMBL" id="OWJ55720.1"/>
    </source>
</evidence>
<organism evidence="1 3">
    <name type="scientific">Pyrodictium delaneyi</name>
    <dbReference type="NCBI Taxonomy" id="1273541"/>
    <lineage>
        <taxon>Archaea</taxon>
        <taxon>Thermoproteota</taxon>
        <taxon>Thermoprotei</taxon>
        <taxon>Desulfurococcales</taxon>
        <taxon>Pyrodictiaceae</taxon>
        <taxon>Pyrodictium</taxon>
    </lineage>
</organism>
<dbReference type="EMBL" id="CP013011">
    <property type="protein sequence ID" value="ALL01201.1"/>
    <property type="molecule type" value="Genomic_DNA"/>
</dbReference>
<gene>
    <name evidence="2" type="ORF">Pdsh_02790</name>
    <name evidence="1" type="ORF">Pyrde_1153</name>
</gene>
<reference evidence="1 3" key="1">
    <citation type="submission" date="2015-10" db="EMBL/GenBank/DDBJ databases">
        <title>Complete genome sequence of hyperthermophilic archaeon Pyrodictium delaneyi Su06.</title>
        <authorList>
            <person name="Jung J.-H."/>
            <person name="Lin J."/>
            <person name="Holden J.F."/>
            <person name="Park C.-S."/>
        </authorList>
    </citation>
    <scope>NUCLEOTIDE SEQUENCE [LARGE SCALE GENOMIC DNA]</scope>
    <source>
        <strain evidence="1 3">Su06</strain>
    </source>
</reference>
<dbReference type="Proteomes" id="UP000058613">
    <property type="component" value="Chromosome"/>
</dbReference>
<dbReference type="EMBL" id="NCQP01000001">
    <property type="protein sequence ID" value="OWJ55720.1"/>
    <property type="molecule type" value="Genomic_DNA"/>
</dbReference>
<proteinExistence type="predicted"/>
<sequence length="321" mass="35595">MPRTTHYNNHILIVGPGLDEILEPGRRILLFDEFYADIYGDYVFLGYDVAAESIITERADLVGLYTAAVLLDSDPSIIVCGKNPSQCLLALASHLVYRNMKKPLEALKEATNVLEQLYHNKNKLRPSIQGLIGLTGLYASLQVTRGASKLSPIIALASNYEYGHGRLHYGETVSWLAHLGANKEVVLAALLHFLVEGPGSPRELLEKRLSAIGRDNLVTLLGDDSKEAIDILQDYANNMEHEYSRMLALIETLGPGEPQIIHVDRRDRELIVYCKEGSHGEPVKDCVLAVGKASKLLPLREIGLEEIRITTKFDSSHSPMM</sequence>
<accession>A0A0N7JD49</accession>
<keyword evidence="4" id="KW-1185">Reference proteome</keyword>
<dbReference type="OrthoDB" id="15437at2157"/>
<dbReference type="AlphaFoldDB" id="A0A0N7JD49"/>